<feature type="binding site" evidence="10">
    <location>
        <position position="105"/>
    </location>
    <ligand>
        <name>Zn(2+)</name>
        <dbReference type="ChEBI" id="CHEBI:29105"/>
        <label>1</label>
    </ligand>
</feature>
<keyword evidence="5 10" id="KW-0479">Metal-binding</keyword>
<dbReference type="Gene3D" id="2.40.40.20">
    <property type="match status" value="1"/>
</dbReference>
<keyword evidence="12" id="KW-0175">Coiled coil</keyword>
<feature type="compositionally biased region" description="Low complexity" evidence="13">
    <location>
        <begin position="310"/>
        <end position="323"/>
    </location>
</feature>
<evidence type="ECO:0000256" key="8">
    <source>
        <dbReference type="ARBA" id="ARBA00023163"/>
    </source>
</evidence>
<dbReference type="Pfam" id="PF05000">
    <property type="entry name" value="RNA_pol_Rpb1_4"/>
    <property type="match status" value="1"/>
</dbReference>
<feature type="binding site" evidence="10">
    <location>
        <position position="672"/>
    </location>
    <ligand>
        <name>Mg(2+)</name>
        <dbReference type="ChEBI" id="CHEBI:18420"/>
    </ligand>
</feature>
<evidence type="ECO:0000256" key="4">
    <source>
        <dbReference type="ARBA" id="ARBA00022695"/>
    </source>
</evidence>
<name>A0A6J4U7Z2_9BACT</name>
<dbReference type="Gene3D" id="1.10.132.30">
    <property type="match status" value="1"/>
</dbReference>
<dbReference type="Pfam" id="PF04998">
    <property type="entry name" value="RNA_pol_Rpb1_5"/>
    <property type="match status" value="1"/>
</dbReference>
<dbReference type="CDD" id="cd02655">
    <property type="entry name" value="RNAP_beta'_C"/>
    <property type="match status" value="1"/>
</dbReference>
<dbReference type="InterPro" id="IPR007066">
    <property type="entry name" value="RNA_pol_Rpb1_3"/>
</dbReference>
<dbReference type="Gene3D" id="4.10.860.120">
    <property type="entry name" value="RNA polymerase II, clamp domain"/>
    <property type="match status" value="1"/>
</dbReference>
<organism evidence="15">
    <name type="scientific">uncultured Thermomicrobiales bacterium</name>
    <dbReference type="NCBI Taxonomy" id="1645740"/>
    <lineage>
        <taxon>Bacteria</taxon>
        <taxon>Pseudomonadati</taxon>
        <taxon>Thermomicrobiota</taxon>
        <taxon>Thermomicrobia</taxon>
        <taxon>Thermomicrobiales</taxon>
        <taxon>environmental samples</taxon>
    </lineage>
</organism>
<dbReference type="InterPro" id="IPR012754">
    <property type="entry name" value="DNA-dir_RpoC_beta_prime_bact"/>
</dbReference>
<feature type="binding site" evidence="10">
    <location>
        <position position="1098"/>
    </location>
    <ligand>
        <name>Zn(2+)</name>
        <dbReference type="ChEBI" id="CHEBI:29105"/>
        <label>2</label>
    </ligand>
</feature>
<dbReference type="CDD" id="cd01609">
    <property type="entry name" value="RNAP_beta'_N"/>
    <property type="match status" value="1"/>
</dbReference>
<proteinExistence type="inferred from homology"/>
<evidence type="ECO:0000256" key="6">
    <source>
        <dbReference type="ARBA" id="ARBA00022833"/>
    </source>
</evidence>
<feature type="binding site" evidence="10">
    <location>
        <position position="107"/>
    </location>
    <ligand>
        <name>Zn(2+)</name>
        <dbReference type="ChEBI" id="CHEBI:29105"/>
        <label>1</label>
    </ligand>
</feature>
<feature type="binding site" evidence="10">
    <location>
        <position position="674"/>
    </location>
    <ligand>
        <name>Mg(2+)</name>
        <dbReference type="ChEBI" id="CHEBI:18420"/>
    </ligand>
</feature>
<dbReference type="GO" id="GO:0003899">
    <property type="term" value="F:DNA-directed RNA polymerase activity"/>
    <property type="evidence" value="ECO:0007669"/>
    <property type="project" value="UniProtKB-UniRule"/>
</dbReference>
<evidence type="ECO:0000256" key="10">
    <source>
        <dbReference type="HAMAP-Rule" id="MF_01322"/>
    </source>
</evidence>
<evidence type="ECO:0000256" key="7">
    <source>
        <dbReference type="ARBA" id="ARBA00022842"/>
    </source>
</evidence>
<keyword evidence="3 10" id="KW-0808">Transferase</keyword>
<feature type="domain" description="RNA polymerase N-terminal" evidence="14">
    <location>
        <begin position="447"/>
        <end position="726"/>
    </location>
</feature>
<gene>
    <name evidence="10" type="primary">rpoC</name>
    <name evidence="15" type="ORF">AVDCRST_MAG43-150</name>
</gene>
<evidence type="ECO:0000256" key="9">
    <source>
        <dbReference type="ARBA" id="ARBA00048552"/>
    </source>
</evidence>
<dbReference type="Pfam" id="PF04983">
    <property type="entry name" value="RNA_pol_Rpb1_3"/>
    <property type="match status" value="1"/>
</dbReference>
<feature type="region of interest" description="Disordered" evidence="13">
    <location>
        <begin position="1"/>
        <end position="40"/>
    </location>
</feature>
<feature type="binding site" evidence="10">
    <location>
        <position position="1012"/>
    </location>
    <ligand>
        <name>Zn(2+)</name>
        <dbReference type="ChEBI" id="CHEBI:29105"/>
        <label>2</label>
    </ligand>
</feature>
<dbReference type="HAMAP" id="MF_01322">
    <property type="entry name" value="RNApol_bact_RpoC"/>
    <property type="match status" value="1"/>
</dbReference>
<feature type="coiled-coil region" evidence="12">
    <location>
        <begin position="341"/>
        <end position="368"/>
    </location>
</feature>
<accession>A0A6J4U7Z2</accession>
<comment type="catalytic activity">
    <reaction evidence="9 10 11">
        <text>RNA(n) + a ribonucleoside 5'-triphosphate = RNA(n+1) + diphosphate</text>
        <dbReference type="Rhea" id="RHEA:21248"/>
        <dbReference type="Rhea" id="RHEA-COMP:14527"/>
        <dbReference type="Rhea" id="RHEA-COMP:17342"/>
        <dbReference type="ChEBI" id="CHEBI:33019"/>
        <dbReference type="ChEBI" id="CHEBI:61557"/>
        <dbReference type="ChEBI" id="CHEBI:140395"/>
        <dbReference type="EC" id="2.7.7.6"/>
    </reaction>
</comment>
<evidence type="ECO:0000256" key="3">
    <source>
        <dbReference type="ARBA" id="ARBA00022679"/>
    </source>
</evidence>
<keyword evidence="2 10" id="KW-0240">DNA-directed RNA polymerase</keyword>
<dbReference type="GO" id="GO:0000287">
    <property type="term" value="F:magnesium ion binding"/>
    <property type="evidence" value="ECO:0007669"/>
    <property type="project" value="UniProtKB-UniRule"/>
</dbReference>
<reference evidence="15" key="1">
    <citation type="submission" date="2020-02" db="EMBL/GenBank/DDBJ databases">
        <authorList>
            <person name="Meier V. D."/>
        </authorList>
    </citation>
    <scope>NUCLEOTIDE SEQUENCE</scope>
    <source>
        <strain evidence="15">AVDCRST_MAG43</strain>
    </source>
</reference>
<dbReference type="InterPro" id="IPR042102">
    <property type="entry name" value="RNA_pol_Rpb1_3_sf"/>
</dbReference>
<dbReference type="SMART" id="SM00663">
    <property type="entry name" value="RPOLA_N"/>
    <property type="match status" value="1"/>
</dbReference>
<evidence type="ECO:0000256" key="1">
    <source>
        <dbReference type="ARBA" id="ARBA00006460"/>
    </source>
</evidence>
<dbReference type="EC" id="2.7.7.6" evidence="10"/>
<feature type="binding site" evidence="10">
    <location>
        <position position="123"/>
    </location>
    <ligand>
        <name>Zn(2+)</name>
        <dbReference type="ChEBI" id="CHEBI:29105"/>
        <label>1</label>
    </ligand>
</feature>
<dbReference type="InterPro" id="IPR007083">
    <property type="entry name" value="RNA_pol_Rpb1_4"/>
</dbReference>
<dbReference type="Gene3D" id="1.10.40.90">
    <property type="match status" value="1"/>
</dbReference>
<feature type="binding site" evidence="10">
    <location>
        <position position="120"/>
    </location>
    <ligand>
        <name>Zn(2+)</name>
        <dbReference type="ChEBI" id="CHEBI:29105"/>
        <label>1</label>
    </ligand>
</feature>
<dbReference type="Gene3D" id="1.10.150.390">
    <property type="match status" value="1"/>
</dbReference>
<dbReference type="Gene3D" id="1.10.274.100">
    <property type="entry name" value="RNA polymerase Rpb1, domain 3"/>
    <property type="match status" value="2"/>
</dbReference>
<evidence type="ECO:0000256" key="13">
    <source>
        <dbReference type="SAM" id="MobiDB-lite"/>
    </source>
</evidence>
<dbReference type="GO" id="GO:0006351">
    <property type="term" value="P:DNA-templated transcription"/>
    <property type="evidence" value="ECO:0007669"/>
    <property type="project" value="UniProtKB-UniRule"/>
</dbReference>
<dbReference type="NCBIfam" id="TIGR02386">
    <property type="entry name" value="rpoC_TIGR"/>
    <property type="match status" value="1"/>
</dbReference>
<dbReference type="FunFam" id="1.10.40.90:FF:000001">
    <property type="entry name" value="DNA-directed RNA polymerase subunit beta"/>
    <property type="match status" value="1"/>
</dbReference>
<comment type="cofactor">
    <cofactor evidence="10">
        <name>Zn(2+)</name>
        <dbReference type="ChEBI" id="CHEBI:29105"/>
    </cofactor>
    <text evidence="10">Binds 2 Zn(2+) ions per subunit.</text>
</comment>
<feature type="region of interest" description="Disordered" evidence="13">
    <location>
        <begin position="310"/>
        <end position="334"/>
    </location>
</feature>
<keyword evidence="4 10" id="KW-0548">Nucleotidyltransferase</keyword>
<keyword evidence="7 10" id="KW-0460">Magnesium</keyword>
<dbReference type="SUPFAM" id="SSF64484">
    <property type="entry name" value="beta and beta-prime subunits of DNA dependent RNA-polymerase"/>
    <property type="match status" value="1"/>
</dbReference>
<comment type="function">
    <text evidence="10 11">DNA-dependent RNA polymerase catalyzes the transcription of DNA into RNA using the four ribonucleoside triphosphates as substrates.</text>
</comment>
<dbReference type="Pfam" id="PF00623">
    <property type="entry name" value="RNA_pol_Rpb1_2"/>
    <property type="match status" value="1"/>
</dbReference>
<dbReference type="GO" id="GO:0008270">
    <property type="term" value="F:zinc ion binding"/>
    <property type="evidence" value="ECO:0007669"/>
    <property type="project" value="UniProtKB-UniRule"/>
</dbReference>
<evidence type="ECO:0000256" key="5">
    <source>
        <dbReference type="ARBA" id="ARBA00022723"/>
    </source>
</evidence>
<dbReference type="Gene3D" id="2.40.50.100">
    <property type="match status" value="1"/>
</dbReference>
<dbReference type="Gene3D" id="1.10.1790.20">
    <property type="match status" value="1"/>
</dbReference>
<evidence type="ECO:0000259" key="14">
    <source>
        <dbReference type="SMART" id="SM00663"/>
    </source>
</evidence>
<dbReference type="InterPro" id="IPR006592">
    <property type="entry name" value="RNA_pol_N"/>
</dbReference>
<keyword evidence="8 10" id="KW-0804">Transcription</keyword>
<dbReference type="InterPro" id="IPR038120">
    <property type="entry name" value="Rpb1_funnel_sf"/>
</dbReference>
<evidence type="ECO:0000313" key="15">
    <source>
        <dbReference type="EMBL" id="CAA9541094.1"/>
    </source>
</evidence>
<comment type="cofactor">
    <cofactor evidence="10">
        <name>Mg(2+)</name>
        <dbReference type="ChEBI" id="CHEBI:18420"/>
    </cofactor>
    <text evidence="10">Binds 1 Mg(2+) ion per subunit.</text>
</comment>
<dbReference type="InterPro" id="IPR000722">
    <property type="entry name" value="RNA_pol_asu"/>
</dbReference>
<dbReference type="PANTHER" id="PTHR19376">
    <property type="entry name" value="DNA-DIRECTED RNA POLYMERASE"/>
    <property type="match status" value="1"/>
</dbReference>
<dbReference type="InterPro" id="IPR007081">
    <property type="entry name" value="RNA_pol_Rpb1_5"/>
</dbReference>
<dbReference type="InterPro" id="IPR044893">
    <property type="entry name" value="RNA_pol_Rpb1_clamp_domain"/>
</dbReference>
<feature type="binding site" evidence="10">
    <location>
        <position position="1105"/>
    </location>
    <ligand>
        <name>Zn(2+)</name>
        <dbReference type="ChEBI" id="CHEBI:29105"/>
        <label>2</label>
    </ligand>
</feature>
<comment type="subunit">
    <text evidence="10">The RNAP catalytic core consists of 2 alpha, 1 beta, 1 beta' and 1 omega subunit. When a sigma factor is associated with the core the holoenzyme is formed, which can initiate transcription.</text>
</comment>
<keyword evidence="6 10" id="KW-0862">Zinc</keyword>
<sequence length="1534" mass="169411">MSSINIPDVAPDHTAGRTATFESSGQFDSRSSGGFSRGDRTDRGRVLDVNNFDAIRIRLASPEAIRSWSYGEVTKPETINYRTLKPEHGGLFCERIFGPTRDWECYCGKYKRIRHAGTVCDKCGVEVTRSKVRRERMGHIELAAPVAHIWYVKGTPSRLGLLLDISPRNLERVLYFASYLITRVDDEARQAAIDEINELHEETIAEFRAEAQVQLDEITGQVTADVSNLDEGSHNLIASIEERKAQQLGELQQEYDGLVATLQGLKGEAADQDYSFRGQVVVSVSEAVNDDRLETLGQLFSEASAAIESSASNEASGGEAMAGAERDQLTFDADERRKKIEDELETRIKDEEKQRDEVLKMLNDLKELRILTETEYRELQDIVPPGVFDAGMGAEAVYDYVSKRVDLDALAIELRNEMQVPSEVRRKKATKRLRVIEALRKSGNKPHWMIFTALPVIPPELRPMVQLDGGRFATSDLNDLYRRVINRNNRLKRLLELGAPEIIVRNEKRMLQEAVDALIDNGRRGRVVSGSGKHKLKSLSDMLKGKQGRFRQNLLGKRVDYSGRSVIVVGPDLALDECGLPKRMALELFKPFVMRRLVDRGLAHNIKSAKRLVERVNPSVWDVLEDVIGDYVVLLNRAPTLHRLGIQAFKPRLIEGSAIQIHPLVTTAFNADFDGDQMAVHVPLSKAAQAEARERMLSVRNLLSPSSGDPIVSPTQDIVLGVYYITSERNYEEDLANGTVPRGWGKVFSSLEEVKLAYDSGLVDVQAQIHVRTDRDGGEVKRIKTTVGRALLNQVLPTALGKYYNETMGRKQLRKVVADCYRAFSDPQDTAAVVNEIKKLGFQFSTKGGLTFALSDVTMSETKPEIVGRAEGLASDVERQYRRGLVTEDERLRELETIWNDARDELSGDVENRLRGQNTVYMMAESGAKGNMNQISQMAGMRGLVLDPQGKIIDVPIKSNFREGLTVLEYFLSTHGARKGLADTALRTADSGYLTRRLVDVAQDVIITIEDCGTEQGLWASKYDSDGRPITDEEYRARITGRILAGDVVHPETGEVIATRGQELDEYHVGEDGETRDLVSEVINAGIDKVNVRTVMVCEAGHGVCRQCYGRNLASGELVQFGEAVGIIAAQSIGEPGTQLTMRTFHSGGVARADITTGLPRVEELFEGRQPKGAALLANKPGTVTIEQTESGRLLVISSIEHESWRVLLPDGYEVAIPEGSPVENKKTVIAHGPDGEKMIAELTGTFFLDGRTVYVRNESEEREEHGINMGDQVLVEDGEEVASGRQLTYGHKDPHQILHTLGPDEAQRYIIDEVQKVYRSQGVNTNDKHIEVICRQMLRKVQIQFPGDTDLLEGDTVDRFEFNNKNNEALAQGGEPATAISLLLGITKASLETDSFLSAASFQETTRVLTEAAINGKVDHLRGLKENVIIGKLIPAGSGFGVQDGVRDDAALADQTLAAMNATRTAVIEPAEEEDYAELMAGGHIAATAVLDHPAGEVDFDGPSDGADYDGAAPEDIGNMNTADVENETVDEE</sequence>
<evidence type="ECO:0000256" key="12">
    <source>
        <dbReference type="SAM" id="Coils"/>
    </source>
</evidence>
<evidence type="ECO:0000256" key="11">
    <source>
        <dbReference type="RuleBase" id="RU004279"/>
    </source>
</evidence>
<feature type="binding site" evidence="10">
    <location>
        <position position="676"/>
    </location>
    <ligand>
        <name>Mg(2+)</name>
        <dbReference type="ChEBI" id="CHEBI:18420"/>
    </ligand>
</feature>
<feature type="region of interest" description="Disordered" evidence="13">
    <location>
        <begin position="1499"/>
        <end position="1534"/>
    </location>
</feature>
<feature type="compositionally biased region" description="Low complexity" evidence="13">
    <location>
        <begin position="23"/>
        <end position="34"/>
    </location>
</feature>
<dbReference type="PANTHER" id="PTHR19376:SF54">
    <property type="entry name" value="DNA-DIRECTED RNA POLYMERASE SUBUNIT BETA"/>
    <property type="match status" value="1"/>
</dbReference>
<dbReference type="EMBL" id="CADCWI010000010">
    <property type="protein sequence ID" value="CAA9541094.1"/>
    <property type="molecule type" value="Genomic_DNA"/>
</dbReference>
<dbReference type="GO" id="GO:0000428">
    <property type="term" value="C:DNA-directed RNA polymerase complex"/>
    <property type="evidence" value="ECO:0007669"/>
    <property type="project" value="UniProtKB-KW"/>
</dbReference>
<dbReference type="InterPro" id="IPR045867">
    <property type="entry name" value="DNA-dir_RpoC_beta_prime"/>
</dbReference>
<dbReference type="FunFam" id="4.10.860.120:FF:000001">
    <property type="entry name" value="DNA-directed RNA polymerase subunit beta"/>
    <property type="match status" value="1"/>
</dbReference>
<dbReference type="GO" id="GO:0003677">
    <property type="term" value="F:DNA binding"/>
    <property type="evidence" value="ECO:0007669"/>
    <property type="project" value="UniProtKB-UniRule"/>
</dbReference>
<dbReference type="Pfam" id="PF04997">
    <property type="entry name" value="RNA_pol_Rpb1_1"/>
    <property type="match status" value="1"/>
</dbReference>
<feature type="binding site" evidence="10">
    <location>
        <position position="1108"/>
    </location>
    <ligand>
        <name>Zn(2+)</name>
        <dbReference type="ChEBI" id="CHEBI:29105"/>
        <label>2</label>
    </ligand>
</feature>
<protein>
    <recommendedName>
        <fullName evidence="10">DNA-directed RNA polymerase subunit beta'</fullName>
        <shortName evidence="10">RNAP subunit beta'</shortName>
        <ecNumber evidence="10">2.7.7.6</ecNumber>
    </recommendedName>
    <alternativeName>
        <fullName evidence="10">RNA polymerase subunit beta'</fullName>
    </alternativeName>
    <alternativeName>
        <fullName evidence="10">Transcriptase subunit beta'</fullName>
    </alternativeName>
</protein>
<evidence type="ECO:0000256" key="2">
    <source>
        <dbReference type="ARBA" id="ARBA00022478"/>
    </source>
</evidence>
<comment type="similarity">
    <text evidence="1 10 11">Belongs to the RNA polymerase beta' chain family.</text>
</comment>
<dbReference type="InterPro" id="IPR007080">
    <property type="entry name" value="RNA_pol_Rpb1_1"/>
</dbReference>
<feature type="compositionally biased region" description="Basic and acidic residues" evidence="13">
    <location>
        <begin position="324"/>
        <end position="334"/>
    </location>
</feature>